<organism evidence="1 2">
    <name type="scientific">Datura stramonium</name>
    <name type="common">Jimsonweed</name>
    <name type="synonym">Common thornapple</name>
    <dbReference type="NCBI Taxonomy" id="4076"/>
    <lineage>
        <taxon>Eukaryota</taxon>
        <taxon>Viridiplantae</taxon>
        <taxon>Streptophyta</taxon>
        <taxon>Embryophyta</taxon>
        <taxon>Tracheophyta</taxon>
        <taxon>Spermatophyta</taxon>
        <taxon>Magnoliopsida</taxon>
        <taxon>eudicotyledons</taxon>
        <taxon>Gunneridae</taxon>
        <taxon>Pentapetalae</taxon>
        <taxon>asterids</taxon>
        <taxon>lamiids</taxon>
        <taxon>Solanales</taxon>
        <taxon>Solanaceae</taxon>
        <taxon>Solanoideae</taxon>
        <taxon>Datureae</taxon>
        <taxon>Datura</taxon>
    </lineage>
</organism>
<reference evidence="1 2" key="1">
    <citation type="journal article" date="2021" name="BMC Genomics">
        <title>Datura genome reveals duplications of psychoactive alkaloid biosynthetic genes and high mutation rate following tissue culture.</title>
        <authorList>
            <person name="Rajewski A."/>
            <person name="Carter-House D."/>
            <person name="Stajich J."/>
            <person name="Litt A."/>
        </authorList>
    </citation>
    <scope>NUCLEOTIDE SEQUENCE [LARGE SCALE GENOMIC DNA]</scope>
    <source>
        <strain evidence="1">AR-01</strain>
    </source>
</reference>
<protein>
    <submittedName>
        <fullName evidence="1">Uncharacterized protein</fullName>
    </submittedName>
</protein>
<sequence length="128" mass="14804">MAEISQQTIHEKQALNEFLTFVSKTSKATGLLRKSSGVVNPNNIISQHNTKNPSKARIPFWVWRKLKKRAGKWKRERRKEEGGERGEIEVAILQDYMSSIVCVNLAGERYLKGDVLFGDNFGQLWRKW</sequence>
<evidence type="ECO:0000313" key="1">
    <source>
        <dbReference type="EMBL" id="MCD9641883.1"/>
    </source>
</evidence>
<comment type="caution">
    <text evidence="1">The sequence shown here is derived from an EMBL/GenBank/DDBJ whole genome shotgun (WGS) entry which is preliminary data.</text>
</comment>
<gene>
    <name evidence="1" type="ORF">HAX54_028365</name>
</gene>
<accession>A0ABS8V4A1</accession>
<name>A0ABS8V4A1_DATST</name>
<proteinExistence type="predicted"/>
<evidence type="ECO:0000313" key="2">
    <source>
        <dbReference type="Proteomes" id="UP000823775"/>
    </source>
</evidence>
<keyword evidence="2" id="KW-1185">Reference proteome</keyword>
<dbReference type="Proteomes" id="UP000823775">
    <property type="component" value="Unassembled WGS sequence"/>
</dbReference>
<dbReference type="EMBL" id="JACEIK010003486">
    <property type="protein sequence ID" value="MCD9641883.1"/>
    <property type="molecule type" value="Genomic_DNA"/>
</dbReference>